<name>A0A1Y2G4C9_9BASI</name>
<comment type="function">
    <text evidence="9">Sterol O-acyltransferase that catalyzes the formation of stery esters.</text>
</comment>
<evidence type="ECO:0000256" key="10">
    <source>
        <dbReference type="PIRNR" id="PIRNR000439"/>
    </source>
</evidence>
<dbReference type="InterPro" id="IPR004299">
    <property type="entry name" value="MBOAT_fam"/>
</dbReference>
<feature type="compositionally biased region" description="Polar residues" evidence="12">
    <location>
        <begin position="34"/>
        <end position="53"/>
    </location>
</feature>
<dbReference type="PANTHER" id="PTHR10408:SF9">
    <property type="entry name" value="STEROL O-ACYLTRANSFERASE 2-RELATED"/>
    <property type="match status" value="1"/>
</dbReference>
<feature type="transmembrane region" description="Helical" evidence="13">
    <location>
        <begin position="479"/>
        <end position="499"/>
    </location>
</feature>
<dbReference type="PIRSF" id="PIRSF000439">
    <property type="entry name" value="Oat_ACAT_DAG_ARE"/>
    <property type="match status" value="1"/>
</dbReference>
<evidence type="ECO:0000256" key="6">
    <source>
        <dbReference type="ARBA" id="ARBA00022989"/>
    </source>
</evidence>
<feature type="region of interest" description="Disordered" evidence="12">
    <location>
        <begin position="1"/>
        <end position="86"/>
    </location>
</feature>
<comment type="subcellular location">
    <subcellularLocation>
        <location evidence="1 10">Endoplasmic reticulum membrane</location>
        <topology evidence="1 10">Multi-pass membrane protein</topology>
    </subcellularLocation>
</comment>
<evidence type="ECO:0000256" key="11">
    <source>
        <dbReference type="PIRSR" id="PIRSR000439-1"/>
    </source>
</evidence>
<dbReference type="PANTHER" id="PTHR10408">
    <property type="entry name" value="STEROL O-ACYLTRANSFERASE"/>
    <property type="match status" value="1"/>
</dbReference>
<evidence type="ECO:0000256" key="5">
    <source>
        <dbReference type="ARBA" id="ARBA00022824"/>
    </source>
</evidence>
<dbReference type="FunCoup" id="A0A1Y2G4C9">
    <property type="interactions" value="174"/>
</dbReference>
<keyword evidence="3 10" id="KW-0808">Transferase</keyword>
<feature type="transmembrane region" description="Helical" evidence="13">
    <location>
        <begin position="440"/>
        <end position="459"/>
    </location>
</feature>
<dbReference type="AlphaFoldDB" id="A0A1Y2G4C9"/>
<evidence type="ECO:0000256" key="1">
    <source>
        <dbReference type="ARBA" id="ARBA00004477"/>
    </source>
</evidence>
<evidence type="ECO:0000313" key="14">
    <source>
        <dbReference type="EMBL" id="ORY92806.1"/>
    </source>
</evidence>
<evidence type="ECO:0000256" key="9">
    <source>
        <dbReference type="ARBA" id="ARBA00023568"/>
    </source>
</evidence>
<keyword evidence="7 10" id="KW-0472">Membrane</keyword>
<keyword evidence="6 13" id="KW-1133">Transmembrane helix</keyword>
<dbReference type="STRING" id="106004.A0A1Y2G4C9"/>
<organism evidence="14 15">
    <name type="scientific">Leucosporidium creatinivorum</name>
    <dbReference type="NCBI Taxonomy" id="106004"/>
    <lineage>
        <taxon>Eukaryota</taxon>
        <taxon>Fungi</taxon>
        <taxon>Dikarya</taxon>
        <taxon>Basidiomycota</taxon>
        <taxon>Pucciniomycotina</taxon>
        <taxon>Microbotryomycetes</taxon>
        <taxon>Leucosporidiales</taxon>
        <taxon>Leucosporidium</taxon>
    </lineage>
</organism>
<keyword evidence="8 10" id="KW-0012">Acyltransferase</keyword>
<keyword evidence="15" id="KW-1185">Reference proteome</keyword>
<feature type="region of interest" description="Disordered" evidence="12">
    <location>
        <begin position="110"/>
        <end position="139"/>
    </location>
</feature>
<dbReference type="GO" id="GO:0005789">
    <property type="term" value="C:endoplasmic reticulum membrane"/>
    <property type="evidence" value="ECO:0007669"/>
    <property type="project" value="UniProtKB-SubCell"/>
</dbReference>
<feature type="transmembrane region" description="Helical" evidence="13">
    <location>
        <begin position="189"/>
        <end position="212"/>
    </location>
</feature>
<feature type="transmembrane region" description="Helical" evidence="13">
    <location>
        <begin position="608"/>
        <end position="626"/>
    </location>
</feature>
<evidence type="ECO:0000256" key="7">
    <source>
        <dbReference type="ARBA" id="ARBA00023136"/>
    </source>
</evidence>
<evidence type="ECO:0000256" key="4">
    <source>
        <dbReference type="ARBA" id="ARBA00022692"/>
    </source>
</evidence>
<gene>
    <name evidence="14" type="ORF">BCR35DRAFT_298353</name>
</gene>
<keyword evidence="4 13" id="KW-0812">Transmembrane</keyword>
<evidence type="ECO:0000256" key="13">
    <source>
        <dbReference type="SAM" id="Phobius"/>
    </source>
</evidence>
<dbReference type="GO" id="GO:0034737">
    <property type="term" value="F:ergosterol O-acyltransferase activity"/>
    <property type="evidence" value="ECO:0007669"/>
    <property type="project" value="TreeGrafter"/>
</dbReference>
<dbReference type="InterPro" id="IPR014371">
    <property type="entry name" value="Oat_ACAT_DAG_ARE"/>
</dbReference>
<feature type="transmembrane region" description="Helical" evidence="13">
    <location>
        <begin position="224"/>
        <end position="243"/>
    </location>
</feature>
<feature type="compositionally biased region" description="Low complexity" evidence="12">
    <location>
        <begin position="63"/>
        <end position="72"/>
    </location>
</feature>
<protein>
    <recommendedName>
        <fullName evidence="10">O-acyltransferase</fullName>
    </recommendedName>
</protein>
<comment type="similarity">
    <text evidence="2 10">Belongs to the membrane-bound acyltransferase family. Sterol o-acyltransferase subfamily.</text>
</comment>
<dbReference type="GO" id="GO:0008204">
    <property type="term" value="P:ergosterol metabolic process"/>
    <property type="evidence" value="ECO:0007669"/>
    <property type="project" value="TreeGrafter"/>
</dbReference>
<evidence type="ECO:0000256" key="8">
    <source>
        <dbReference type="ARBA" id="ARBA00023315"/>
    </source>
</evidence>
<evidence type="ECO:0000313" key="15">
    <source>
        <dbReference type="Proteomes" id="UP000193467"/>
    </source>
</evidence>
<evidence type="ECO:0000256" key="12">
    <source>
        <dbReference type="SAM" id="MobiDB-lite"/>
    </source>
</evidence>
<dbReference type="Proteomes" id="UP000193467">
    <property type="component" value="Unassembled WGS sequence"/>
</dbReference>
<evidence type="ECO:0000256" key="2">
    <source>
        <dbReference type="ARBA" id="ARBA00009010"/>
    </source>
</evidence>
<sequence length="628" mass="69575">MSNTPAGDPGIPGPANLVANSLLKPDVSPLQPGSAESSVGESQSTSRSASVESLDQPDAPRATTTVTTVSEPSPEKGGPGSVTTETFTHVGTSKVNASFSKADGLVTLRPIPGRGAVPSQIKSKRGFSSRTSRFDRNNSDSAKDQFRGFYVLFWLLLAVSAAKTGVRNWQEEGTLFGITFARLITEDGWTLAFSDGVMVISTFLCVPFAQIMSRGWLRYWPMGAILQHIIQTAFLAASVSWTVYRDWPWVQSGFMVLHTLTMLMKVHSYCATNGDLSEKYLELKTLQPKLDKLVDTLGGPNKVEVEARSAWKAAEDTSDGDASELDTKAKDFASSADSTLRKRTSSKSSDSTAVSADSEAAHDRFEALTYHPNSELSALAIRVAELDEALISTGPAKVRYPANLTYYNFLDFLAVPTLVYELEYPRTNVIRPLYVAEKTGALFGTFGILILIVEHYIIPVKPQAGDSFLKSALDLALPFMLNYLLIFYLIFECVANVFAELTCFADREFYQDWWNSTSFDEFSRKWNVPVHTFLLRHVYSSTISTYRFSKFKAAFTTFLLSACVHELVMAVSMKKLRLYLFVMQMAQLPLIMIGRLPIFRKYPALGNLFFWLGLGSGFPLLAIAYIRF</sequence>
<feature type="transmembrane region" description="Helical" evidence="13">
    <location>
        <begin position="578"/>
        <end position="596"/>
    </location>
</feature>
<dbReference type="Pfam" id="PF03062">
    <property type="entry name" value="MBOAT"/>
    <property type="match status" value="1"/>
</dbReference>
<evidence type="ECO:0000256" key="3">
    <source>
        <dbReference type="ARBA" id="ARBA00022679"/>
    </source>
</evidence>
<keyword evidence="5 10" id="KW-0256">Endoplasmic reticulum</keyword>
<proteinExistence type="inferred from homology"/>
<dbReference type="OrthoDB" id="10039049at2759"/>
<dbReference type="EMBL" id="MCGR01000001">
    <property type="protein sequence ID" value="ORY92806.1"/>
    <property type="molecule type" value="Genomic_DNA"/>
</dbReference>
<comment type="caution">
    <text evidence="14">The sequence shown here is derived from an EMBL/GenBank/DDBJ whole genome shotgun (WGS) entry which is preliminary data.</text>
</comment>
<accession>A0A1Y2G4C9</accession>
<reference evidence="14 15" key="1">
    <citation type="submission" date="2016-07" db="EMBL/GenBank/DDBJ databases">
        <title>Pervasive Adenine N6-methylation of Active Genes in Fungi.</title>
        <authorList>
            <consortium name="DOE Joint Genome Institute"/>
            <person name="Mondo S.J."/>
            <person name="Dannebaum R.O."/>
            <person name="Kuo R.C."/>
            <person name="Labutti K."/>
            <person name="Haridas S."/>
            <person name="Kuo A."/>
            <person name="Salamov A."/>
            <person name="Ahrendt S.R."/>
            <person name="Lipzen A."/>
            <person name="Sullivan W."/>
            <person name="Andreopoulos W.B."/>
            <person name="Clum A."/>
            <person name="Lindquist E."/>
            <person name="Daum C."/>
            <person name="Ramamoorthy G.K."/>
            <person name="Gryganskyi A."/>
            <person name="Culley D."/>
            <person name="Magnuson J.K."/>
            <person name="James T.Y."/>
            <person name="O'Malley M.A."/>
            <person name="Stajich J.E."/>
            <person name="Spatafora J.W."/>
            <person name="Visel A."/>
            <person name="Grigoriev I.V."/>
        </authorList>
    </citation>
    <scope>NUCLEOTIDE SEQUENCE [LARGE SCALE GENOMIC DNA]</scope>
    <source>
        <strain evidence="14 15">62-1032</strain>
    </source>
</reference>
<dbReference type="InParanoid" id="A0A1Y2G4C9"/>
<feature type="active site" evidence="11">
    <location>
        <position position="565"/>
    </location>
</feature>